<sequence length="86" mass="10073">MSYENTKLYKERSKLWHDARIKKTRVLTRPKGTAKLKSRWTGPYIINQVTPHGIIELIGNGEQTFLVNDQRVKHYFGGMTKEIVKK</sequence>
<protein>
    <submittedName>
        <fullName evidence="1">Reverse transcriptase</fullName>
    </submittedName>
</protein>
<name>A0A5B6WZ34_9ROSI</name>
<comment type="caution">
    <text evidence="1">The sequence shown here is derived from an EMBL/GenBank/DDBJ whole genome shotgun (WGS) entry which is preliminary data.</text>
</comment>
<keyword evidence="1" id="KW-0695">RNA-directed DNA polymerase</keyword>
<evidence type="ECO:0000313" key="1">
    <source>
        <dbReference type="EMBL" id="KAA3487199.1"/>
    </source>
</evidence>
<organism evidence="1 2">
    <name type="scientific">Gossypium australe</name>
    <dbReference type="NCBI Taxonomy" id="47621"/>
    <lineage>
        <taxon>Eukaryota</taxon>
        <taxon>Viridiplantae</taxon>
        <taxon>Streptophyta</taxon>
        <taxon>Embryophyta</taxon>
        <taxon>Tracheophyta</taxon>
        <taxon>Spermatophyta</taxon>
        <taxon>Magnoliopsida</taxon>
        <taxon>eudicotyledons</taxon>
        <taxon>Gunneridae</taxon>
        <taxon>Pentapetalae</taxon>
        <taxon>rosids</taxon>
        <taxon>malvids</taxon>
        <taxon>Malvales</taxon>
        <taxon>Malvaceae</taxon>
        <taxon>Malvoideae</taxon>
        <taxon>Gossypium</taxon>
    </lineage>
</organism>
<keyword evidence="1" id="KW-0548">Nucleotidyltransferase</keyword>
<proteinExistence type="predicted"/>
<dbReference type="OrthoDB" id="1723222at2759"/>
<dbReference type="Proteomes" id="UP000325315">
    <property type="component" value="Unassembled WGS sequence"/>
</dbReference>
<dbReference type="EMBL" id="SMMG02000001">
    <property type="protein sequence ID" value="KAA3487199.1"/>
    <property type="molecule type" value="Genomic_DNA"/>
</dbReference>
<keyword evidence="1" id="KW-0808">Transferase</keyword>
<accession>A0A5B6WZ34</accession>
<dbReference type="AlphaFoldDB" id="A0A5B6WZ34"/>
<dbReference type="GO" id="GO:0003964">
    <property type="term" value="F:RNA-directed DNA polymerase activity"/>
    <property type="evidence" value="ECO:0007669"/>
    <property type="project" value="UniProtKB-KW"/>
</dbReference>
<evidence type="ECO:0000313" key="2">
    <source>
        <dbReference type="Proteomes" id="UP000325315"/>
    </source>
</evidence>
<reference evidence="1" key="1">
    <citation type="submission" date="2019-08" db="EMBL/GenBank/DDBJ databases">
        <authorList>
            <person name="Liu F."/>
        </authorList>
    </citation>
    <scope>NUCLEOTIDE SEQUENCE [LARGE SCALE GENOMIC DNA]</scope>
    <source>
        <strain evidence="1">PA1801</strain>
        <tissue evidence="1">Leaf</tissue>
    </source>
</reference>
<gene>
    <name evidence="1" type="ORF">EPI10_031038</name>
</gene>
<keyword evidence="2" id="KW-1185">Reference proteome</keyword>